<feature type="region of interest" description="Disordered" evidence="1">
    <location>
        <begin position="1"/>
        <end position="20"/>
    </location>
</feature>
<organism evidence="2 3">
    <name type="scientific">Treponema succinifaciens (strain ATCC 33096 / DSM 2489 / 6091)</name>
    <dbReference type="NCBI Taxonomy" id="869209"/>
    <lineage>
        <taxon>Bacteria</taxon>
        <taxon>Pseudomonadati</taxon>
        <taxon>Spirochaetota</taxon>
        <taxon>Spirochaetia</taxon>
        <taxon>Spirochaetales</taxon>
        <taxon>Treponemataceae</taxon>
        <taxon>Treponema</taxon>
    </lineage>
</organism>
<feature type="compositionally biased region" description="Basic and acidic residues" evidence="1">
    <location>
        <begin position="68"/>
        <end position="77"/>
    </location>
</feature>
<evidence type="ECO:0000313" key="2">
    <source>
        <dbReference type="EMBL" id="AEB15538.1"/>
    </source>
</evidence>
<dbReference type="Proteomes" id="UP000006852">
    <property type="component" value="Plasmid pTRESU01"/>
</dbReference>
<dbReference type="RefSeq" id="WP_013702782.1">
    <property type="nucleotide sequence ID" value="NC_015386.1"/>
</dbReference>
<sequence length="398" mass="45937">MENIKSIFNHPKKENPEKDTGLYDWRRPAYKKDDVGNLNRILKNLIKTKSARWHKSQNGSFGSSGFHVKSEGSENSRKQRVTFKMSIGHSKEAHLKYLKTYMPQTEKSEVEEKPELFGTDLAEYEANMAKDHFKCIISPESQNVDLKLLTGKFIERLENLTGYKLYWESCIHNNTAHRHAHLAINGTVKNGRKVFFAKEMVKTTMREVLSEMITVMIGERSYEEIQATNERLPLAARWTSLDDRLLQYDGKIFAKNLNQSLQNRLAYLTTIKLAQNEGAFFTLNPEPEWQEVLQASGRYNSFLDEYLKPSPLPLRLFEGGSVYGVVEKTINFDKDESWNDAVIIRTDKERIYVPVYQLHKENLEGKTVSISAPAGGLKKQISERNIRVVNDKSYGFER</sequence>
<gene>
    <name evidence="2" type="ordered locus">Tresu_2681</name>
</gene>
<dbReference type="eggNOG" id="COG3843">
    <property type="taxonomic scope" value="Bacteria"/>
</dbReference>
<geneLocation type="plasmid" evidence="2 3">
    <name>pTRESU01</name>
</geneLocation>
<name>F2NYN9_TRES6</name>
<feature type="region of interest" description="Disordered" evidence="1">
    <location>
        <begin position="55"/>
        <end position="78"/>
    </location>
</feature>
<dbReference type="OrthoDB" id="360764at2"/>
<dbReference type="EMBL" id="CP002632">
    <property type="protein sequence ID" value="AEB15538.1"/>
    <property type="molecule type" value="Genomic_DNA"/>
</dbReference>
<dbReference type="KEGG" id="tsu:Tresu_2681"/>
<dbReference type="AlphaFoldDB" id="F2NYN9"/>
<accession>F2NYN9</accession>
<feature type="compositionally biased region" description="Basic and acidic residues" evidence="1">
    <location>
        <begin position="11"/>
        <end position="20"/>
    </location>
</feature>
<dbReference type="GeneID" id="302999770"/>
<evidence type="ECO:0000313" key="3">
    <source>
        <dbReference type="Proteomes" id="UP000006852"/>
    </source>
</evidence>
<evidence type="ECO:0000256" key="1">
    <source>
        <dbReference type="SAM" id="MobiDB-lite"/>
    </source>
</evidence>
<protein>
    <submittedName>
        <fullName evidence="2">Uncharacterized protein</fullName>
    </submittedName>
</protein>
<reference evidence="3" key="1">
    <citation type="submission" date="2011-04" db="EMBL/GenBank/DDBJ databases">
        <title>The complete genome of plasmid of Treponema succinifaciens DSM 2489.</title>
        <authorList>
            <person name="Lucas S."/>
            <person name="Copeland A."/>
            <person name="Lapidus A."/>
            <person name="Bruce D."/>
            <person name="Goodwin L."/>
            <person name="Pitluck S."/>
            <person name="Peters L."/>
            <person name="Kyrpides N."/>
            <person name="Mavromatis K."/>
            <person name="Ivanova N."/>
            <person name="Ovchinnikova G."/>
            <person name="Teshima H."/>
            <person name="Detter J.C."/>
            <person name="Tapia R."/>
            <person name="Han C."/>
            <person name="Land M."/>
            <person name="Hauser L."/>
            <person name="Markowitz V."/>
            <person name="Cheng J.-F."/>
            <person name="Hugenholtz P."/>
            <person name="Woyke T."/>
            <person name="Wu D."/>
            <person name="Gronow S."/>
            <person name="Wellnitz S."/>
            <person name="Brambilla E."/>
            <person name="Klenk H.-P."/>
            <person name="Eisen J.A."/>
        </authorList>
    </citation>
    <scope>NUCLEOTIDE SEQUENCE [LARGE SCALE GENOMIC DNA]</scope>
    <source>
        <strain evidence="3">ATCC 33096 / DSM 2489 / 6091</strain>
        <plasmid evidence="3">Plasmid pTRESU01</plasmid>
    </source>
</reference>
<keyword evidence="3" id="KW-1185">Reference proteome</keyword>
<proteinExistence type="predicted"/>
<dbReference type="HOGENOM" id="CLU_707756_0_0_12"/>
<keyword evidence="2" id="KW-0614">Plasmid</keyword>